<dbReference type="GO" id="GO:0004175">
    <property type="term" value="F:endopeptidase activity"/>
    <property type="evidence" value="ECO:0007669"/>
    <property type="project" value="UniProtKB-ARBA"/>
</dbReference>
<dbReference type="EMBL" id="FNCE01000001">
    <property type="protein sequence ID" value="SDF45944.1"/>
    <property type="molecule type" value="Genomic_DNA"/>
</dbReference>
<accession>A0A1G7L9G2</accession>
<feature type="transmembrane region" description="Helical" evidence="1">
    <location>
        <begin position="43"/>
        <end position="65"/>
    </location>
</feature>
<keyword evidence="1" id="KW-0812">Transmembrane</keyword>
<feature type="transmembrane region" description="Helical" evidence="1">
    <location>
        <begin position="145"/>
        <end position="163"/>
    </location>
</feature>
<keyword evidence="3" id="KW-0645">Protease</keyword>
<organism evidence="3 4">
    <name type="scientific">Limimonas halophila</name>
    <dbReference type="NCBI Taxonomy" id="1082479"/>
    <lineage>
        <taxon>Bacteria</taxon>
        <taxon>Pseudomonadati</taxon>
        <taxon>Pseudomonadota</taxon>
        <taxon>Alphaproteobacteria</taxon>
        <taxon>Rhodospirillales</taxon>
        <taxon>Rhodovibrionaceae</taxon>
        <taxon>Limimonas</taxon>
    </lineage>
</organism>
<gene>
    <name evidence="3" type="ORF">SAMN05216241_101163</name>
</gene>
<evidence type="ECO:0000259" key="2">
    <source>
        <dbReference type="Pfam" id="PF02517"/>
    </source>
</evidence>
<dbReference type="GO" id="GO:0080120">
    <property type="term" value="P:CAAX-box protein maturation"/>
    <property type="evidence" value="ECO:0007669"/>
    <property type="project" value="UniProtKB-ARBA"/>
</dbReference>
<evidence type="ECO:0000313" key="3">
    <source>
        <dbReference type="EMBL" id="SDF45944.1"/>
    </source>
</evidence>
<feature type="domain" description="CAAX prenyl protease 2/Lysostaphin resistance protein A-like" evidence="2">
    <location>
        <begin position="115"/>
        <end position="202"/>
    </location>
</feature>
<proteinExistence type="predicted"/>
<dbReference type="InterPro" id="IPR003675">
    <property type="entry name" value="Rce1/LyrA-like_dom"/>
</dbReference>
<feature type="transmembrane region" description="Helical" evidence="1">
    <location>
        <begin position="169"/>
        <end position="188"/>
    </location>
</feature>
<evidence type="ECO:0000256" key="1">
    <source>
        <dbReference type="SAM" id="Phobius"/>
    </source>
</evidence>
<reference evidence="3 4" key="1">
    <citation type="submission" date="2016-10" db="EMBL/GenBank/DDBJ databases">
        <authorList>
            <person name="de Groot N.N."/>
        </authorList>
    </citation>
    <scope>NUCLEOTIDE SEQUENCE [LARGE SCALE GENOMIC DNA]</scope>
    <source>
        <strain evidence="3 4">DSM 25584</strain>
    </source>
</reference>
<keyword evidence="1" id="KW-0472">Membrane</keyword>
<feature type="transmembrane region" description="Helical" evidence="1">
    <location>
        <begin position="195"/>
        <end position="217"/>
    </location>
</feature>
<dbReference type="GO" id="GO:0006508">
    <property type="term" value="P:proteolysis"/>
    <property type="evidence" value="ECO:0007669"/>
    <property type="project" value="UniProtKB-KW"/>
</dbReference>
<dbReference type="OrthoDB" id="9805801at2"/>
<dbReference type="AlphaFoldDB" id="A0A1G7L9G2"/>
<keyword evidence="4" id="KW-1185">Reference proteome</keyword>
<evidence type="ECO:0000313" key="4">
    <source>
        <dbReference type="Proteomes" id="UP000199415"/>
    </source>
</evidence>
<keyword evidence="3" id="KW-0378">Hydrolase</keyword>
<dbReference type="Pfam" id="PF02517">
    <property type="entry name" value="Rce1-like"/>
    <property type="match status" value="1"/>
</dbReference>
<keyword evidence="1" id="KW-1133">Transmembrane helix</keyword>
<feature type="transmembrane region" description="Helical" evidence="1">
    <location>
        <begin position="77"/>
        <end position="102"/>
    </location>
</feature>
<feature type="transmembrane region" description="Helical" evidence="1">
    <location>
        <begin position="20"/>
        <end position="37"/>
    </location>
</feature>
<protein>
    <submittedName>
        <fullName evidence="3">CAAX protease self-immunity</fullName>
    </submittedName>
</protein>
<dbReference type="STRING" id="1082479.SAMN05216241_101163"/>
<sequence length="222" mass="24192">MSAPSSQPRLDEVPATRRAVEFAALYVAIPVVHVVYFDALGTFLPLAAMVLCGAVLLAVTPGFRWRELVDPRGLRAWLPYAGGFIAVAAAVILGFTLVLVPGQLFHLPLHETRLWAAIMLIYPLASVLTQELIFRPLFFRRYAPLFGSDAAAIVANAAVYALVHAFYQNWVAIVLTFGAGLIFGWTYRRSGSFPLVVLMHAVAGQLVFTIGLGVYFYHGAIG</sequence>
<dbReference type="RefSeq" id="WP_090018220.1">
    <property type="nucleotide sequence ID" value="NZ_FNCE01000001.1"/>
</dbReference>
<feature type="transmembrane region" description="Helical" evidence="1">
    <location>
        <begin position="114"/>
        <end position="133"/>
    </location>
</feature>
<dbReference type="Proteomes" id="UP000199415">
    <property type="component" value="Unassembled WGS sequence"/>
</dbReference>
<name>A0A1G7L9G2_9PROT</name>